<evidence type="ECO:0000259" key="2">
    <source>
        <dbReference type="PROSITE" id="PS50914"/>
    </source>
</evidence>
<accession>A0A4Q9R0P1</accession>
<feature type="chain" id="PRO_5020905812" evidence="1">
    <location>
        <begin position="33"/>
        <end position="278"/>
    </location>
</feature>
<dbReference type="RefSeq" id="WP_131186133.1">
    <property type="nucleotide sequence ID" value="NZ_QJUO01000048.1"/>
</dbReference>
<evidence type="ECO:0000313" key="4">
    <source>
        <dbReference type="Proteomes" id="UP000292639"/>
    </source>
</evidence>
<feature type="domain" description="BON" evidence="2">
    <location>
        <begin position="122"/>
        <end position="190"/>
    </location>
</feature>
<protein>
    <submittedName>
        <fullName evidence="3">Transporter</fullName>
    </submittedName>
</protein>
<sequence length="278" mass="28872">MNISSPGSRPCKLLLASGIALAIAMMTTGAMAGEVTDARQESQIWTAYSLSPYLHANDLTVSVANGKATLAGTVEEDVSKELAREIAMGVDGITEVDNTIVIQPDYVPAQASANSTFVNTIEDASITAAIKSKLLWSKNADGMSSKVETKAGRVTLSGTVASAADRDFAGRLAANTRGVSTVNNQLEVDAKKTTGAANGKGTDKQAGTEIADSWITTKVKSTLLYSSNVSGSDIEVNTSKGIVTLRGKVGNGSEQALAIELAQNVRGVKSVQAKELTF</sequence>
<feature type="domain" description="BON" evidence="2">
    <location>
        <begin position="211"/>
        <end position="278"/>
    </location>
</feature>
<reference evidence="3 4" key="1">
    <citation type="submission" date="2018-06" db="EMBL/GenBank/DDBJ databases">
        <title>Three novel Pseudomonas species isolated from symptomatic oak.</title>
        <authorList>
            <person name="Bueno-Gonzalez V."/>
            <person name="Brady C."/>
        </authorList>
    </citation>
    <scope>NUCLEOTIDE SEQUENCE [LARGE SCALE GENOMIC DNA]</scope>
    <source>
        <strain evidence="3 4">P17C</strain>
    </source>
</reference>
<dbReference type="InterPro" id="IPR051686">
    <property type="entry name" value="Lipoprotein_DolP"/>
</dbReference>
<dbReference type="EMBL" id="QJUP01000025">
    <property type="protein sequence ID" value="TBU92023.1"/>
    <property type="molecule type" value="Genomic_DNA"/>
</dbReference>
<dbReference type="SMART" id="SM00749">
    <property type="entry name" value="BON"/>
    <property type="match status" value="3"/>
</dbReference>
<dbReference type="InterPro" id="IPR007055">
    <property type="entry name" value="BON_dom"/>
</dbReference>
<evidence type="ECO:0000313" key="3">
    <source>
        <dbReference type="EMBL" id="TBU92023.1"/>
    </source>
</evidence>
<dbReference type="Gene3D" id="3.30.1340.30">
    <property type="match status" value="3"/>
</dbReference>
<dbReference type="AlphaFoldDB" id="A0A4Q9R0P1"/>
<gene>
    <name evidence="3" type="ORF">DNJ96_15695</name>
</gene>
<proteinExistence type="predicted"/>
<name>A0A4Q9R0P1_9GAMM</name>
<keyword evidence="4" id="KW-1185">Reference proteome</keyword>
<dbReference type="Proteomes" id="UP000292639">
    <property type="component" value="Unassembled WGS sequence"/>
</dbReference>
<keyword evidence="1" id="KW-0732">Signal</keyword>
<dbReference type="PANTHER" id="PTHR34606">
    <property type="entry name" value="BON DOMAIN-CONTAINING PROTEIN"/>
    <property type="match status" value="1"/>
</dbReference>
<feature type="domain" description="BON" evidence="2">
    <location>
        <begin position="36"/>
        <end position="104"/>
    </location>
</feature>
<dbReference type="Pfam" id="PF04972">
    <property type="entry name" value="BON"/>
    <property type="match status" value="3"/>
</dbReference>
<organism evidence="3 4">
    <name type="scientific">Stutzerimonas kirkiae</name>
    <dbReference type="NCBI Taxonomy" id="2211392"/>
    <lineage>
        <taxon>Bacteria</taxon>
        <taxon>Pseudomonadati</taxon>
        <taxon>Pseudomonadota</taxon>
        <taxon>Gammaproteobacteria</taxon>
        <taxon>Pseudomonadales</taxon>
        <taxon>Pseudomonadaceae</taxon>
        <taxon>Stutzerimonas</taxon>
    </lineage>
</organism>
<dbReference type="InterPro" id="IPR014004">
    <property type="entry name" value="Transpt-assoc_nodulatn_dom_bac"/>
</dbReference>
<dbReference type="PROSITE" id="PS50914">
    <property type="entry name" value="BON"/>
    <property type="match status" value="3"/>
</dbReference>
<dbReference type="PANTHER" id="PTHR34606:SF15">
    <property type="entry name" value="BON DOMAIN-CONTAINING PROTEIN"/>
    <property type="match status" value="1"/>
</dbReference>
<feature type="signal peptide" evidence="1">
    <location>
        <begin position="1"/>
        <end position="32"/>
    </location>
</feature>
<evidence type="ECO:0000256" key="1">
    <source>
        <dbReference type="SAM" id="SignalP"/>
    </source>
</evidence>
<comment type="caution">
    <text evidence="3">The sequence shown here is derived from an EMBL/GenBank/DDBJ whole genome shotgun (WGS) entry which is preliminary data.</text>
</comment>